<dbReference type="Gene3D" id="3.30.450.40">
    <property type="match status" value="1"/>
</dbReference>
<dbReference type="SMART" id="SM00065">
    <property type="entry name" value="GAF"/>
    <property type="match status" value="1"/>
</dbReference>
<evidence type="ECO:0000256" key="14">
    <source>
        <dbReference type="ARBA" id="ARBA00075117"/>
    </source>
</evidence>
<dbReference type="Pfam" id="PF07228">
    <property type="entry name" value="SpoIIE"/>
    <property type="match status" value="1"/>
</dbReference>
<dbReference type="GO" id="GO:0004722">
    <property type="term" value="F:protein serine/threonine phosphatase activity"/>
    <property type="evidence" value="ECO:0007669"/>
    <property type="project" value="UniProtKB-EC"/>
</dbReference>
<dbReference type="SUPFAM" id="SSF81606">
    <property type="entry name" value="PP2C-like"/>
    <property type="match status" value="1"/>
</dbReference>
<evidence type="ECO:0000256" key="12">
    <source>
        <dbReference type="ARBA" id="ARBA00047761"/>
    </source>
</evidence>
<dbReference type="SMART" id="SM00331">
    <property type="entry name" value="PP2C_SIG"/>
    <property type="match status" value="1"/>
</dbReference>
<dbReference type="EMBL" id="CADCUY010000209">
    <property type="protein sequence ID" value="CAA9403375.1"/>
    <property type="molecule type" value="Genomic_DNA"/>
</dbReference>
<dbReference type="Gene3D" id="3.30.450.20">
    <property type="entry name" value="PAS domain"/>
    <property type="match status" value="1"/>
</dbReference>
<keyword evidence="10" id="KW-0904">Protein phosphatase</keyword>
<dbReference type="GO" id="GO:0005524">
    <property type="term" value="F:ATP binding"/>
    <property type="evidence" value="ECO:0007669"/>
    <property type="project" value="UniProtKB-KW"/>
</dbReference>
<dbReference type="FunFam" id="3.60.40.10:FF:000005">
    <property type="entry name" value="Serine/threonine protein phosphatase"/>
    <property type="match status" value="1"/>
</dbReference>
<keyword evidence="2" id="KW-0597">Phosphoprotein</keyword>
<dbReference type="Pfam" id="PF13426">
    <property type="entry name" value="PAS_9"/>
    <property type="match status" value="1"/>
</dbReference>
<dbReference type="Pfam" id="PF13492">
    <property type="entry name" value="GAF_3"/>
    <property type="match status" value="1"/>
</dbReference>
<evidence type="ECO:0000256" key="3">
    <source>
        <dbReference type="ARBA" id="ARBA00022679"/>
    </source>
</evidence>
<dbReference type="SUPFAM" id="SSF55781">
    <property type="entry name" value="GAF domain-like"/>
    <property type="match status" value="1"/>
</dbReference>
<reference evidence="18" key="1">
    <citation type="submission" date="2020-02" db="EMBL/GenBank/DDBJ databases">
        <authorList>
            <person name="Meier V. D."/>
        </authorList>
    </citation>
    <scope>NUCLEOTIDE SEQUENCE</scope>
    <source>
        <strain evidence="18">AVDCRST_MAG35</strain>
    </source>
</reference>
<evidence type="ECO:0000259" key="17">
    <source>
        <dbReference type="PROSITE" id="PS50113"/>
    </source>
</evidence>
<keyword evidence="9" id="KW-0460">Magnesium</keyword>
<evidence type="ECO:0000256" key="7">
    <source>
        <dbReference type="ARBA" id="ARBA00022801"/>
    </source>
</evidence>
<sequence length="745" mass="78137">MTAEMVRGGLAAATAGVLAPGEVGEDPAAVLLVDLATRRVVHANDLARQLAPALALPALVDHWSDAAGLRDLDGEELSETAHPLSLAAQGLPVPGQAVTARRASDVSARREPLFAIGLPLSEAPGLGEHALVVLIPLHDESAAGGATALARSQARVREQAVLATGTSFTVADARAEDSPLVWVNPAFTAVTGYSAAESVGRNCRFLQGPDTDPAAVGLLREAIAAGREVAVTLLNHRKDGTAFWNHVALSPVRDGRGEVTHVVGVQSDVTARVEADRARQAALLAEGVARAGAERAGRAAEASRREAEQAGAAAAAALREAQLARADAERANARLTLLAEGSHVLAATLDTDEALDRLLGLIVPTVADWAVVNLADERGRLGRPAVVRHRDGHEALLRRYAELVPATLAPGTPLHDLLQGGPPRAWPDFSPPPVEGLTEGQREVRSISMALGATSLLFVPLATEREVLGTMMLVQGSSGRGFDDDDLEVAADLGRRAGLVLDNARLYGRQQRTALALQRSLLPRLPTLPGVRLAARYHPAGHDRQVGGDWWDVFALPDGAIALAIGDVMGHDIAAAAAMGQLRSVLRTCAWNGDEPATVLERMDQLVQGFEMAQLATCVYARLSTGAGRGAQLRWASAGHLPLALLPADGPARLLSAPAGVPLGVPVGERRTHTEVDLAPGDTLLLFTDGLVETRGGDIEDDLARLLRDLAGHRPGTPPEVLVDRLVSERSDRTDDVALLAVQVL</sequence>
<dbReference type="PANTHER" id="PTHR43156">
    <property type="entry name" value="STAGE II SPORULATION PROTEIN E-RELATED"/>
    <property type="match status" value="1"/>
</dbReference>
<keyword evidence="4" id="KW-0479">Metal-binding</keyword>
<dbReference type="PROSITE" id="PS50113">
    <property type="entry name" value="PAC"/>
    <property type="match status" value="1"/>
</dbReference>
<evidence type="ECO:0000256" key="4">
    <source>
        <dbReference type="ARBA" id="ARBA00022723"/>
    </source>
</evidence>
<feature type="domain" description="PAC" evidence="17">
    <location>
        <begin position="227"/>
        <end position="281"/>
    </location>
</feature>
<keyword evidence="6" id="KW-0418">Kinase</keyword>
<evidence type="ECO:0000256" key="5">
    <source>
        <dbReference type="ARBA" id="ARBA00022741"/>
    </source>
</evidence>
<evidence type="ECO:0000256" key="15">
    <source>
        <dbReference type="ARBA" id="ARBA00081350"/>
    </source>
</evidence>
<dbReference type="InterPro" id="IPR035965">
    <property type="entry name" value="PAS-like_dom_sf"/>
</dbReference>
<dbReference type="PANTHER" id="PTHR43156:SF2">
    <property type="entry name" value="STAGE II SPORULATION PROTEIN E"/>
    <property type="match status" value="1"/>
</dbReference>
<dbReference type="GO" id="GO:0046872">
    <property type="term" value="F:metal ion binding"/>
    <property type="evidence" value="ECO:0007669"/>
    <property type="project" value="UniProtKB-KW"/>
</dbReference>
<comment type="function">
    <text evidence="13">Primarily acts as an independent SigF regulator that is sensitive to the osmosensory signal, mediating the cross talk of PknD with the SigF regulon. Possesses both phosphatase and kinase activities. The kinase domain functions as a classic anti-sigma factor-like kinase to phosphorylate the anti-anti-sigma factor domain at the canonical regulatory site, and the phosphatase domain antagonizes this activity.</text>
</comment>
<dbReference type="CDD" id="cd00130">
    <property type="entry name" value="PAS"/>
    <property type="match status" value="1"/>
</dbReference>
<keyword evidence="8" id="KW-0067">ATP-binding</keyword>
<dbReference type="InterPro" id="IPR000700">
    <property type="entry name" value="PAS-assoc_C"/>
</dbReference>
<evidence type="ECO:0000256" key="10">
    <source>
        <dbReference type="ARBA" id="ARBA00022912"/>
    </source>
</evidence>
<dbReference type="InterPro" id="IPR052016">
    <property type="entry name" value="Bact_Sigma-Reg"/>
</dbReference>
<name>A0A6J4P0Z2_9ACTN</name>
<dbReference type="InterPro" id="IPR001610">
    <property type="entry name" value="PAC"/>
</dbReference>
<keyword evidence="11" id="KW-0464">Manganese</keyword>
<dbReference type="EC" id="3.1.3.16" evidence="1"/>
<protein>
    <recommendedName>
        <fullName evidence="1">protein-serine/threonine phosphatase</fullName>
        <ecNumber evidence="1">3.1.3.16</ecNumber>
    </recommendedName>
    <alternativeName>
        <fullName evidence="15">Protein-serine/threonine phosphatase</fullName>
    </alternativeName>
    <alternativeName>
        <fullName evidence="14">Serine/threonine-protein kinase</fullName>
    </alternativeName>
</protein>
<comment type="catalytic activity">
    <reaction evidence="12">
        <text>O-phospho-L-seryl-[protein] + H2O = L-seryl-[protein] + phosphate</text>
        <dbReference type="Rhea" id="RHEA:20629"/>
        <dbReference type="Rhea" id="RHEA-COMP:9863"/>
        <dbReference type="Rhea" id="RHEA-COMP:11604"/>
        <dbReference type="ChEBI" id="CHEBI:15377"/>
        <dbReference type="ChEBI" id="CHEBI:29999"/>
        <dbReference type="ChEBI" id="CHEBI:43474"/>
        <dbReference type="ChEBI" id="CHEBI:83421"/>
        <dbReference type="EC" id="3.1.3.16"/>
    </reaction>
</comment>
<dbReference type="InterPro" id="IPR036457">
    <property type="entry name" value="PPM-type-like_dom_sf"/>
</dbReference>
<evidence type="ECO:0000256" key="2">
    <source>
        <dbReference type="ARBA" id="ARBA00022553"/>
    </source>
</evidence>
<evidence type="ECO:0000256" key="8">
    <source>
        <dbReference type="ARBA" id="ARBA00022840"/>
    </source>
</evidence>
<dbReference type="AlphaFoldDB" id="A0A6J4P0Z2"/>
<dbReference type="Gene3D" id="3.60.40.10">
    <property type="entry name" value="PPM-type phosphatase domain"/>
    <property type="match status" value="1"/>
</dbReference>
<dbReference type="SMART" id="SM00086">
    <property type="entry name" value="PAC"/>
    <property type="match status" value="1"/>
</dbReference>
<evidence type="ECO:0000256" key="13">
    <source>
        <dbReference type="ARBA" id="ARBA00056274"/>
    </source>
</evidence>
<organism evidence="18">
    <name type="scientific">uncultured Quadrisphaera sp</name>
    <dbReference type="NCBI Taxonomy" id="904978"/>
    <lineage>
        <taxon>Bacteria</taxon>
        <taxon>Bacillati</taxon>
        <taxon>Actinomycetota</taxon>
        <taxon>Actinomycetes</taxon>
        <taxon>Kineosporiales</taxon>
        <taxon>Kineosporiaceae</taxon>
        <taxon>Quadrisphaera</taxon>
        <taxon>environmental samples</taxon>
    </lineage>
</organism>
<accession>A0A6J4P0Z2</accession>
<dbReference type="InterPro" id="IPR003018">
    <property type="entry name" value="GAF"/>
</dbReference>
<keyword evidence="5" id="KW-0547">Nucleotide-binding</keyword>
<dbReference type="GO" id="GO:0016301">
    <property type="term" value="F:kinase activity"/>
    <property type="evidence" value="ECO:0007669"/>
    <property type="project" value="UniProtKB-KW"/>
</dbReference>
<dbReference type="SUPFAM" id="SSF55785">
    <property type="entry name" value="PYP-like sensor domain (PAS domain)"/>
    <property type="match status" value="1"/>
</dbReference>
<keyword evidence="7" id="KW-0378">Hydrolase</keyword>
<proteinExistence type="predicted"/>
<evidence type="ECO:0000313" key="18">
    <source>
        <dbReference type="EMBL" id="CAA9403375.1"/>
    </source>
</evidence>
<dbReference type="InterPro" id="IPR029016">
    <property type="entry name" value="GAF-like_dom_sf"/>
</dbReference>
<dbReference type="NCBIfam" id="TIGR00229">
    <property type="entry name" value="sensory_box"/>
    <property type="match status" value="1"/>
</dbReference>
<dbReference type="InterPro" id="IPR001932">
    <property type="entry name" value="PPM-type_phosphatase-like_dom"/>
</dbReference>
<keyword evidence="3" id="KW-0808">Transferase</keyword>
<feature type="domain" description="PAS" evidence="16">
    <location>
        <begin position="176"/>
        <end position="226"/>
    </location>
</feature>
<evidence type="ECO:0000259" key="16">
    <source>
        <dbReference type="PROSITE" id="PS50112"/>
    </source>
</evidence>
<gene>
    <name evidence="18" type="ORF">AVDCRST_MAG35-1025</name>
</gene>
<evidence type="ECO:0000256" key="1">
    <source>
        <dbReference type="ARBA" id="ARBA00013081"/>
    </source>
</evidence>
<evidence type="ECO:0000256" key="11">
    <source>
        <dbReference type="ARBA" id="ARBA00023211"/>
    </source>
</evidence>
<dbReference type="PROSITE" id="PS50112">
    <property type="entry name" value="PAS"/>
    <property type="match status" value="1"/>
</dbReference>
<evidence type="ECO:0000256" key="9">
    <source>
        <dbReference type="ARBA" id="ARBA00022842"/>
    </source>
</evidence>
<dbReference type="InterPro" id="IPR000014">
    <property type="entry name" value="PAS"/>
</dbReference>
<evidence type="ECO:0000256" key="6">
    <source>
        <dbReference type="ARBA" id="ARBA00022777"/>
    </source>
</evidence>